<organism evidence="1 2">
    <name type="scientific">Catharanthus roseus</name>
    <name type="common">Madagascar periwinkle</name>
    <name type="synonym">Vinca rosea</name>
    <dbReference type="NCBI Taxonomy" id="4058"/>
    <lineage>
        <taxon>Eukaryota</taxon>
        <taxon>Viridiplantae</taxon>
        <taxon>Streptophyta</taxon>
        <taxon>Embryophyta</taxon>
        <taxon>Tracheophyta</taxon>
        <taxon>Spermatophyta</taxon>
        <taxon>Magnoliopsida</taxon>
        <taxon>eudicotyledons</taxon>
        <taxon>Gunneridae</taxon>
        <taxon>Pentapetalae</taxon>
        <taxon>asterids</taxon>
        <taxon>lamiids</taxon>
        <taxon>Gentianales</taxon>
        <taxon>Apocynaceae</taxon>
        <taxon>Rauvolfioideae</taxon>
        <taxon>Vinceae</taxon>
        <taxon>Catharanthinae</taxon>
        <taxon>Catharanthus</taxon>
    </lineage>
</organism>
<name>A0ACC0A9C3_CATRO</name>
<proteinExistence type="predicted"/>
<dbReference type="Proteomes" id="UP001060085">
    <property type="component" value="Linkage Group LG06"/>
</dbReference>
<accession>A0ACC0A9C3</accession>
<reference evidence="2" key="1">
    <citation type="journal article" date="2023" name="Nat. Plants">
        <title>Single-cell RNA sequencing provides a high-resolution roadmap for understanding the multicellular compartmentation of specialized metabolism.</title>
        <authorList>
            <person name="Sun S."/>
            <person name="Shen X."/>
            <person name="Li Y."/>
            <person name="Li Y."/>
            <person name="Wang S."/>
            <person name="Li R."/>
            <person name="Zhang H."/>
            <person name="Shen G."/>
            <person name="Guo B."/>
            <person name="Wei J."/>
            <person name="Xu J."/>
            <person name="St-Pierre B."/>
            <person name="Chen S."/>
            <person name="Sun C."/>
        </authorList>
    </citation>
    <scope>NUCLEOTIDE SEQUENCE [LARGE SCALE GENOMIC DNA]</scope>
</reference>
<evidence type="ECO:0000313" key="1">
    <source>
        <dbReference type="EMBL" id="KAI5656101.1"/>
    </source>
</evidence>
<evidence type="ECO:0000313" key="2">
    <source>
        <dbReference type="Proteomes" id="UP001060085"/>
    </source>
</evidence>
<keyword evidence="2" id="KW-1185">Reference proteome</keyword>
<gene>
    <name evidence="1" type="ORF">M9H77_24894</name>
</gene>
<sequence>MSPVLSEILRSGFMIDSSLRRRTHLVQSFSVVFLYWFYTFSSNTMSSSSGNSSGSNQNSGSEGSELQNLMDQRKRKRMQSNRESARRSRMRKQKHLDDLMGQVGQLRKENNQILTSINVTTQHYLNVEAENSVLRAQMMELTQRLDSLNEIINYMNSSNSAASMFDQTLQENMHLQANPENFMNNPWNLMYLNQQPIMASADIFQY</sequence>
<protein>
    <submittedName>
        <fullName evidence="1">Uncharacterized protein</fullName>
    </submittedName>
</protein>
<comment type="caution">
    <text evidence="1">The sequence shown here is derived from an EMBL/GenBank/DDBJ whole genome shotgun (WGS) entry which is preliminary data.</text>
</comment>
<dbReference type="EMBL" id="CM044706">
    <property type="protein sequence ID" value="KAI5656101.1"/>
    <property type="molecule type" value="Genomic_DNA"/>
</dbReference>